<comment type="caution">
    <text evidence="1">The sequence shown here is derived from an EMBL/GenBank/DDBJ whole genome shotgun (WGS) entry which is preliminary data.</text>
</comment>
<dbReference type="RefSeq" id="WP_164039174.1">
    <property type="nucleotide sequence ID" value="NZ_JAAGNZ010000001.1"/>
</dbReference>
<dbReference type="AlphaFoldDB" id="A0A6M0IK67"/>
<reference evidence="1 2" key="1">
    <citation type="submission" date="2020-02" db="EMBL/GenBank/DDBJ databases">
        <title>Draft genome sequence of two Spirosoma agri KCTC 52727 and Spirosoma terrae KCTC 52035.</title>
        <authorList>
            <person name="Rojas J."/>
            <person name="Ambika Manirajan B."/>
            <person name="Ratering S."/>
            <person name="Suarez C."/>
            <person name="Schnell S."/>
        </authorList>
    </citation>
    <scope>NUCLEOTIDE SEQUENCE [LARGE SCALE GENOMIC DNA]</scope>
    <source>
        <strain evidence="1 2">KCTC 52727</strain>
    </source>
</reference>
<name>A0A6M0IK67_9BACT</name>
<accession>A0A6M0IK67</accession>
<organism evidence="1 2">
    <name type="scientific">Spirosoma agri</name>
    <dbReference type="NCBI Taxonomy" id="1987381"/>
    <lineage>
        <taxon>Bacteria</taxon>
        <taxon>Pseudomonadati</taxon>
        <taxon>Bacteroidota</taxon>
        <taxon>Cytophagia</taxon>
        <taxon>Cytophagales</taxon>
        <taxon>Cytophagaceae</taxon>
        <taxon>Spirosoma</taxon>
    </lineage>
</organism>
<protein>
    <submittedName>
        <fullName evidence="1">Uncharacterized protein</fullName>
    </submittedName>
</protein>
<evidence type="ECO:0000313" key="1">
    <source>
        <dbReference type="EMBL" id="NEU68015.1"/>
    </source>
</evidence>
<dbReference type="EMBL" id="JAAGNZ010000001">
    <property type="protein sequence ID" value="NEU68015.1"/>
    <property type="molecule type" value="Genomic_DNA"/>
</dbReference>
<sequence>MKFSKLLKNHQTLVIVNAGSSQQHKSRNQALGMAIRYKDFLIEPHLINECKEAEVNTYSIKGQRTAYKICHSVTKLVYGMKRTMASAQNTIDKNGTRWLSTDR</sequence>
<dbReference type="Proteomes" id="UP000477386">
    <property type="component" value="Unassembled WGS sequence"/>
</dbReference>
<gene>
    <name evidence="1" type="ORF">GK091_14075</name>
</gene>
<keyword evidence="2" id="KW-1185">Reference proteome</keyword>
<proteinExistence type="predicted"/>
<evidence type="ECO:0000313" key="2">
    <source>
        <dbReference type="Proteomes" id="UP000477386"/>
    </source>
</evidence>